<gene>
    <name evidence="9" type="ORF">METZ01_LOCUS178461</name>
</gene>
<evidence type="ECO:0000256" key="5">
    <source>
        <dbReference type="ARBA" id="ARBA00022989"/>
    </source>
</evidence>
<dbReference type="AlphaFoldDB" id="A0A382CJV8"/>
<comment type="subcellular location">
    <subcellularLocation>
        <location evidence="1">Cell membrane</location>
        <topology evidence="1">Multi-pass membrane protein</topology>
    </subcellularLocation>
</comment>
<dbReference type="CDD" id="cd06261">
    <property type="entry name" value="TM_PBP2"/>
    <property type="match status" value="1"/>
</dbReference>
<feature type="domain" description="ABC transmembrane type-1" evidence="8">
    <location>
        <begin position="90"/>
        <end position="279"/>
    </location>
</feature>
<feature type="transmembrane region" description="Helical" evidence="7">
    <location>
        <begin position="155"/>
        <end position="172"/>
    </location>
</feature>
<dbReference type="Gene3D" id="1.10.3720.10">
    <property type="entry name" value="MetI-like"/>
    <property type="match status" value="1"/>
</dbReference>
<proteinExistence type="predicted"/>
<dbReference type="InterPro" id="IPR035906">
    <property type="entry name" value="MetI-like_sf"/>
</dbReference>
<evidence type="ECO:0000256" key="7">
    <source>
        <dbReference type="SAM" id="Phobius"/>
    </source>
</evidence>
<protein>
    <recommendedName>
        <fullName evidence="8">ABC transmembrane type-1 domain-containing protein</fullName>
    </recommendedName>
</protein>
<feature type="transmembrane region" description="Helical" evidence="7">
    <location>
        <begin position="258"/>
        <end position="279"/>
    </location>
</feature>
<keyword evidence="2" id="KW-0813">Transport</keyword>
<dbReference type="EMBL" id="UINC01034565">
    <property type="protein sequence ID" value="SVB25607.1"/>
    <property type="molecule type" value="Genomic_DNA"/>
</dbReference>
<accession>A0A382CJV8</accession>
<dbReference type="PANTHER" id="PTHR43386">
    <property type="entry name" value="OLIGOPEPTIDE TRANSPORT SYSTEM PERMEASE PROTEIN APPC"/>
    <property type="match status" value="1"/>
</dbReference>
<evidence type="ECO:0000256" key="1">
    <source>
        <dbReference type="ARBA" id="ARBA00004651"/>
    </source>
</evidence>
<dbReference type="GO" id="GO:0055085">
    <property type="term" value="P:transmembrane transport"/>
    <property type="evidence" value="ECO:0007669"/>
    <property type="project" value="InterPro"/>
</dbReference>
<dbReference type="InterPro" id="IPR000515">
    <property type="entry name" value="MetI-like"/>
</dbReference>
<reference evidence="9" key="1">
    <citation type="submission" date="2018-05" db="EMBL/GenBank/DDBJ databases">
        <authorList>
            <person name="Lanie J.A."/>
            <person name="Ng W.-L."/>
            <person name="Kazmierczak K.M."/>
            <person name="Andrzejewski T.M."/>
            <person name="Davidsen T.M."/>
            <person name="Wayne K.J."/>
            <person name="Tettelin H."/>
            <person name="Glass J.I."/>
            <person name="Rusch D."/>
            <person name="Podicherti R."/>
            <person name="Tsui H.-C.T."/>
            <person name="Winkler M.E."/>
        </authorList>
    </citation>
    <scope>NUCLEOTIDE SEQUENCE</scope>
</reference>
<feature type="transmembrane region" description="Helical" evidence="7">
    <location>
        <begin position="129"/>
        <end position="149"/>
    </location>
</feature>
<keyword evidence="6 7" id="KW-0472">Membrane</keyword>
<sequence>MNQAISVLNKIHPAKIWNAFRRWPIIPVVILAILLFTGIFAPILAPESPTAQTLKLRNAPPSWMENGAEGKFLGADHVGRDVFSRIIHGARISLFVVVISLASGVLVGSTLGLIAGYAGGFIDEFIMRLVDVWLALPFVLLALIAAIVLGPSVRTVMILLALFTWASFVRYVRAEVLSLKTRDYVALAKVAGASTTRIIVKHILPNVFNTIIVVATLRVGQLILTEATLSFVGAGIPAPTPAWGLMVSEEKEYLSSSWWGSFFPGFAIFLVVMSLNFLGDWLRDKLDPRLRQL</sequence>
<organism evidence="9">
    <name type="scientific">marine metagenome</name>
    <dbReference type="NCBI Taxonomy" id="408172"/>
    <lineage>
        <taxon>unclassified sequences</taxon>
        <taxon>metagenomes</taxon>
        <taxon>ecological metagenomes</taxon>
    </lineage>
</organism>
<evidence type="ECO:0000259" key="8">
    <source>
        <dbReference type="PROSITE" id="PS50928"/>
    </source>
</evidence>
<keyword evidence="3" id="KW-1003">Cell membrane</keyword>
<keyword evidence="5 7" id="KW-1133">Transmembrane helix</keyword>
<feature type="transmembrane region" description="Helical" evidence="7">
    <location>
        <begin position="92"/>
        <end position="117"/>
    </location>
</feature>
<evidence type="ECO:0000256" key="6">
    <source>
        <dbReference type="ARBA" id="ARBA00023136"/>
    </source>
</evidence>
<dbReference type="PANTHER" id="PTHR43386:SF1">
    <property type="entry name" value="D,D-DIPEPTIDE TRANSPORT SYSTEM PERMEASE PROTEIN DDPC-RELATED"/>
    <property type="match status" value="1"/>
</dbReference>
<dbReference type="InterPro" id="IPR050366">
    <property type="entry name" value="BP-dependent_transpt_permease"/>
</dbReference>
<dbReference type="Pfam" id="PF00528">
    <property type="entry name" value="BPD_transp_1"/>
    <property type="match status" value="1"/>
</dbReference>
<name>A0A382CJV8_9ZZZZ</name>
<keyword evidence="4 7" id="KW-0812">Transmembrane</keyword>
<dbReference type="GO" id="GO:0005886">
    <property type="term" value="C:plasma membrane"/>
    <property type="evidence" value="ECO:0007669"/>
    <property type="project" value="UniProtKB-SubCell"/>
</dbReference>
<feature type="transmembrane region" description="Helical" evidence="7">
    <location>
        <begin position="25"/>
        <end position="45"/>
    </location>
</feature>
<feature type="transmembrane region" description="Helical" evidence="7">
    <location>
        <begin position="207"/>
        <end position="238"/>
    </location>
</feature>
<evidence type="ECO:0000256" key="3">
    <source>
        <dbReference type="ARBA" id="ARBA00022475"/>
    </source>
</evidence>
<dbReference type="PROSITE" id="PS50928">
    <property type="entry name" value="ABC_TM1"/>
    <property type="match status" value="1"/>
</dbReference>
<evidence type="ECO:0000256" key="2">
    <source>
        <dbReference type="ARBA" id="ARBA00022448"/>
    </source>
</evidence>
<dbReference type="SUPFAM" id="SSF161098">
    <property type="entry name" value="MetI-like"/>
    <property type="match status" value="1"/>
</dbReference>
<evidence type="ECO:0000313" key="9">
    <source>
        <dbReference type="EMBL" id="SVB25607.1"/>
    </source>
</evidence>
<evidence type="ECO:0000256" key="4">
    <source>
        <dbReference type="ARBA" id="ARBA00022692"/>
    </source>
</evidence>